<sequence length="87" mass="10420">MSHDTKVQQHGENHDIPHEHQVSRPGAWLPTDHRTHHEWLGEQVKNAHKNKKPLIPVLQEFKEFIESNPRIYMYFTAMFDEVPYKHV</sequence>
<dbReference type="EMBL" id="JAHFXS010004107">
    <property type="protein sequence ID" value="KAG9957496.1"/>
    <property type="molecule type" value="Genomic_DNA"/>
</dbReference>
<dbReference type="AlphaFoldDB" id="A0A9P8F8R4"/>
<evidence type="ECO:0000313" key="3">
    <source>
        <dbReference type="EMBL" id="KAG9957496.1"/>
    </source>
</evidence>
<proteinExistence type="predicted"/>
<dbReference type="EMBL" id="JAHFXS010003722">
    <property type="protein sequence ID" value="KAG9967431.1"/>
    <property type="molecule type" value="Genomic_DNA"/>
</dbReference>
<feature type="domain" description="L-tryptophan decarboxylase PsiD-like" evidence="2">
    <location>
        <begin position="56"/>
        <end position="84"/>
    </location>
</feature>
<dbReference type="Pfam" id="PF12588">
    <property type="entry name" value="PSDC"/>
    <property type="match status" value="1"/>
</dbReference>
<dbReference type="InterPro" id="IPR022237">
    <property type="entry name" value="PsiD-like"/>
</dbReference>
<feature type="compositionally biased region" description="Basic and acidic residues" evidence="1">
    <location>
        <begin position="1"/>
        <end position="22"/>
    </location>
</feature>
<reference evidence="3" key="1">
    <citation type="journal article" date="2021" name="J Fungi (Basel)">
        <title>Virulence traits and population genomics of the black yeast Aureobasidium melanogenum.</title>
        <authorList>
            <person name="Cernosa A."/>
            <person name="Sun X."/>
            <person name="Gostincar C."/>
            <person name="Fang C."/>
            <person name="Gunde-Cimerman N."/>
            <person name="Song Z."/>
        </authorList>
    </citation>
    <scope>NUCLEOTIDE SEQUENCE</scope>
    <source>
        <strain evidence="3">EXF-9298</strain>
    </source>
</reference>
<feature type="region of interest" description="Disordered" evidence="1">
    <location>
        <begin position="1"/>
        <end position="32"/>
    </location>
</feature>
<comment type="caution">
    <text evidence="3">The sequence shown here is derived from an EMBL/GenBank/DDBJ whole genome shotgun (WGS) entry which is preliminary data.</text>
</comment>
<evidence type="ECO:0000256" key="1">
    <source>
        <dbReference type="SAM" id="MobiDB-lite"/>
    </source>
</evidence>
<gene>
    <name evidence="4" type="ORF">KCU98_g16385</name>
    <name evidence="3" type="ORF">KCU98_g17106</name>
</gene>
<dbReference type="Proteomes" id="UP000729357">
    <property type="component" value="Unassembled WGS sequence"/>
</dbReference>
<protein>
    <recommendedName>
        <fullName evidence="2">L-tryptophan decarboxylase PsiD-like domain-containing protein</fullName>
    </recommendedName>
</protein>
<name>A0A9P8F8R4_AURME</name>
<keyword evidence="5" id="KW-1185">Reference proteome</keyword>
<evidence type="ECO:0000259" key="2">
    <source>
        <dbReference type="Pfam" id="PF12588"/>
    </source>
</evidence>
<evidence type="ECO:0000313" key="5">
    <source>
        <dbReference type="Proteomes" id="UP000729357"/>
    </source>
</evidence>
<evidence type="ECO:0000313" key="4">
    <source>
        <dbReference type="EMBL" id="KAG9967431.1"/>
    </source>
</evidence>
<organism evidence="3 5">
    <name type="scientific">Aureobasidium melanogenum</name>
    <name type="common">Aureobasidium pullulans var. melanogenum</name>
    <dbReference type="NCBI Taxonomy" id="46634"/>
    <lineage>
        <taxon>Eukaryota</taxon>
        <taxon>Fungi</taxon>
        <taxon>Dikarya</taxon>
        <taxon>Ascomycota</taxon>
        <taxon>Pezizomycotina</taxon>
        <taxon>Dothideomycetes</taxon>
        <taxon>Dothideomycetidae</taxon>
        <taxon>Dothideales</taxon>
        <taxon>Saccotheciaceae</taxon>
        <taxon>Aureobasidium</taxon>
    </lineage>
</organism>
<feature type="non-terminal residue" evidence="3">
    <location>
        <position position="1"/>
    </location>
</feature>
<reference evidence="3" key="2">
    <citation type="submission" date="2021-08" db="EMBL/GenBank/DDBJ databases">
        <authorList>
            <person name="Gostincar C."/>
            <person name="Sun X."/>
            <person name="Song Z."/>
            <person name="Gunde-Cimerman N."/>
        </authorList>
    </citation>
    <scope>NUCLEOTIDE SEQUENCE</scope>
    <source>
        <strain evidence="3">EXF-9298</strain>
    </source>
</reference>
<accession>A0A9P8F8R4</accession>